<gene>
    <name evidence="2" type="ORF">D6D85_09765</name>
    <name evidence="3" type="ORF">EF810_03050</name>
</gene>
<evidence type="ECO:0000313" key="2">
    <source>
        <dbReference type="EMBL" id="RSN73559.1"/>
    </source>
</evidence>
<proteinExistence type="predicted"/>
<dbReference type="Proteomes" id="UP000316217">
    <property type="component" value="Unassembled WGS sequence"/>
</dbReference>
<dbReference type="AlphaFoldDB" id="A0A3R9R2R2"/>
<dbReference type="Proteomes" id="UP000277582">
    <property type="component" value="Unassembled WGS sequence"/>
</dbReference>
<dbReference type="GO" id="GO:0022857">
    <property type="term" value="F:transmembrane transporter activity"/>
    <property type="evidence" value="ECO:0007669"/>
    <property type="project" value="InterPro"/>
</dbReference>
<evidence type="ECO:0000256" key="1">
    <source>
        <dbReference type="SAM" id="Phobius"/>
    </source>
</evidence>
<evidence type="ECO:0000313" key="3">
    <source>
        <dbReference type="EMBL" id="RZN62354.1"/>
    </source>
</evidence>
<feature type="transmembrane region" description="Helical" evidence="1">
    <location>
        <begin position="142"/>
        <end position="162"/>
    </location>
</feature>
<feature type="transmembrane region" description="Helical" evidence="1">
    <location>
        <begin position="77"/>
        <end position="99"/>
    </location>
</feature>
<keyword evidence="1" id="KW-0472">Membrane</keyword>
<dbReference type="EMBL" id="RXII01000048">
    <property type="protein sequence ID" value="RZN62354.1"/>
    <property type="molecule type" value="Genomic_DNA"/>
</dbReference>
<reference evidence="2 4" key="1">
    <citation type="submission" date="2018-10" db="EMBL/GenBank/DDBJ databases">
        <title>Co-occurring genomic capacity for anaerobic methane metabolism and dissimilatory sulfite reduction discovered in the Korarchaeota.</title>
        <authorList>
            <person name="Mckay L.J."/>
            <person name="Dlakic M."/>
            <person name="Fields M.W."/>
            <person name="Delmont T.O."/>
            <person name="Eren A.M."/>
            <person name="Jay Z.J."/>
            <person name="Klingelsmith K.B."/>
            <person name="Rusch D.B."/>
            <person name="Inskeep W.P."/>
        </authorList>
    </citation>
    <scope>NUCLEOTIDE SEQUENCE [LARGE SCALE GENOMIC DNA]</scope>
    <source>
        <strain evidence="2 4">MDKW</strain>
    </source>
</reference>
<evidence type="ECO:0000313" key="4">
    <source>
        <dbReference type="Proteomes" id="UP000277582"/>
    </source>
</evidence>
<sequence>MNKGQKFVLSVMLGALGNVLGFSSLELLTLIHPQIALDLSHIGTFLSAGMLGPIYGGLTGIIVSISPYIRFGLQGAYGPLFGLLIFPGKALTGIFSSILMRKIRPFTAIVIGYVPESIFTYLTMAIWAPVFIPGISQYVTETVILMVLLKAWAEILVLAAVTEPLLRNLCKKHLIECYCECR</sequence>
<feature type="transmembrane region" description="Helical" evidence="1">
    <location>
        <begin position="6"/>
        <end position="30"/>
    </location>
</feature>
<dbReference type="EMBL" id="RCOS01000113">
    <property type="protein sequence ID" value="RSN73559.1"/>
    <property type="molecule type" value="Genomic_DNA"/>
</dbReference>
<keyword evidence="4" id="KW-1185">Reference proteome</keyword>
<feature type="transmembrane region" description="Helical" evidence="1">
    <location>
        <begin position="106"/>
        <end position="130"/>
    </location>
</feature>
<reference evidence="3 5" key="2">
    <citation type="journal article" date="2019" name="Nat. Microbiol.">
        <title>Wide diversity of methane and short-chain alkane metabolisms in uncultured archaea.</title>
        <authorList>
            <person name="Borrel G."/>
            <person name="Adam P.S."/>
            <person name="McKay L.J."/>
            <person name="Chen L.X."/>
            <person name="Sierra-Garcia I.N."/>
            <person name="Sieber C.M."/>
            <person name="Letourneur Q."/>
            <person name="Ghozlane A."/>
            <person name="Andersen G.L."/>
            <person name="Li W.J."/>
            <person name="Hallam S.J."/>
            <person name="Muyzer G."/>
            <person name="de Oliveira V.M."/>
            <person name="Inskeep W.P."/>
            <person name="Banfield J.F."/>
            <person name="Gribaldo S."/>
        </authorList>
    </citation>
    <scope>NUCLEOTIDE SEQUENCE [LARGE SCALE GENOMIC DNA]</scope>
    <source>
        <strain evidence="3">NM4</strain>
    </source>
</reference>
<feature type="transmembrane region" description="Helical" evidence="1">
    <location>
        <begin position="42"/>
        <end position="65"/>
    </location>
</feature>
<accession>A0A3R9R2R2</accession>
<organism evidence="2 4">
    <name type="scientific">Candidatus Methanodesulfokora washburnensis</name>
    <dbReference type="NCBI Taxonomy" id="2478471"/>
    <lineage>
        <taxon>Archaea</taxon>
        <taxon>Thermoproteota</taxon>
        <taxon>Candidatus Korarchaeia</taxon>
        <taxon>Candidatus Korarchaeia incertae sedis</taxon>
        <taxon>Candidatus Methanodesulfokora</taxon>
    </lineage>
</organism>
<dbReference type="Pfam" id="PF12822">
    <property type="entry name" value="ECF_trnsprt"/>
    <property type="match status" value="1"/>
</dbReference>
<dbReference type="InterPro" id="IPR024529">
    <property type="entry name" value="ECF_trnsprt_substrate-spec"/>
</dbReference>
<name>A0A3R9R2R2_9CREN</name>
<evidence type="ECO:0000313" key="5">
    <source>
        <dbReference type="Proteomes" id="UP000316217"/>
    </source>
</evidence>
<dbReference type="RefSeq" id="WP_125671798.1">
    <property type="nucleotide sequence ID" value="NZ_RCOS01000113.1"/>
</dbReference>
<keyword evidence="1" id="KW-1133">Transmembrane helix</keyword>
<keyword evidence="1" id="KW-0812">Transmembrane</keyword>
<dbReference type="Gene3D" id="1.10.1760.20">
    <property type="match status" value="1"/>
</dbReference>
<protein>
    <submittedName>
        <fullName evidence="2">ECF transporter S component</fullName>
    </submittedName>
</protein>
<dbReference type="OrthoDB" id="382753at2157"/>
<comment type="caution">
    <text evidence="2">The sequence shown here is derived from an EMBL/GenBank/DDBJ whole genome shotgun (WGS) entry which is preliminary data.</text>
</comment>